<protein>
    <submittedName>
        <fullName evidence="6">Peptidase P60</fullName>
    </submittedName>
</protein>
<dbReference type="GO" id="GO:0008234">
    <property type="term" value="F:cysteine-type peptidase activity"/>
    <property type="evidence" value="ECO:0007669"/>
    <property type="project" value="UniProtKB-KW"/>
</dbReference>
<proteinExistence type="inferred from homology"/>
<comment type="caution">
    <text evidence="6">The sequence shown here is derived from an EMBL/GenBank/DDBJ whole genome shotgun (WGS) entry which is preliminary data.</text>
</comment>
<dbReference type="GO" id="GO:0006508">
    <property type="term" value="P:proteolysis"/>
    <property type="evidence" value="ECO:0007669"/>
    <property type="project" value="UniProtKB-KW"/>
</dbReference>
<reference evidence="6" key="1">
    <citation type="journal article" date="2020" name="mSystems">
        <title>Genome- and Community-Level Interaction Insights into Carbon Utilization and Element Cycling Functions of Hydrothermarchaeota in Hydrothermal Sediment.</title>
        <authorList>
            <person name="Zhou Z."/>
            <person name="Liu Y."/>
            <person name="Xu W."/>
            <person name="Pan J."/>
            <person name="Luo Z.H."/>
            <person name="Li M."/>
        </authorList>
    </citation>
    <scope>NUCLEOTIDE SEQUENCE [LARGE SCALE GENOMIC DNA]</scope>
    <source>
        <strain evidence="6">HyVt-538</strain>
    </source>
</reference>
<dbReference type="SUPFAM" id="SSF54001">
    <property type="entry name" value="Cysteine proteinases"/>
    <property type="match status" value="1"/>
</dbReference>
<keyword evidence="2" id="KW-0645">Protease</keyword>
<dbReference type="PROSITE" id="PS51935">
    <property type="entry name" value="NLPC_P60"/>
    <property type="match status" value="1"/>
</dbReference>
<evidence type="ECO:0000256" key="1">
    <source>
        <dbReference type="ARBA" id="ARBA00007074"/>
    </source>
</evidence>
<keyword evidence="4" id="KW-0788">Thiol protease</keyword>
<dbReference type="AlphaFoldDB" id="A0A7V5U1D6"/>
<accession>A0A7V5U1D6</accession>
<dbReference type="Pfam" id="PF00877">
    <property type="entry name" value="NLPC_P60"/>
    <property type="match status" value="1"/>
</dbReference>
<dbReference type="Proteomes" id="UP000885806">
    <property type="component" value="Unassembled WGS sequence"/>
</dbReference>
<keyword evidence="3" id="KW-0378">Hydrolase</keyword>
<organism evidence="6">
    <name type="scientific">Hellea balneolensis</name>
    <dbReference type="NCBI Taxonomy" id="287478"/>
    <lineage>
        <taxon>Bacteria</taxon>
        <taxon>Pseudomonadati</taxon>
        <taxon>Pseudomonadota</taxon>
        <taxon>Alphaproteobacteria</taxon>
        <taxon>Maricaulales</taxon>
        <taxon>Robiginitomaculaceae</taxon>
        <taxon>Hellea</taxon>
    </lineage>
</organism>
<evidence type="ECO:0000313" key="6">
    <source>
        <dbReference type="EMBL" id="HHI88960.1"/>
    </source>
</evidence>
<dbReference type="InterPro" id="IPR011929">
    <property type="entry name" value="Phage_pept_NlpC/P60"/>
</dbReference>
<sequence>MARLVTRTEIIKAALSWEGTPYQHQCANKHMACDCLGLICGVWRELFGELPAEIPPYSPDWAEAGGAERLLDAARKWLVEKSLEARTPGDVLVFRMNPGAMAKHMAILIAPDMIIHAYWGRAVTRSFLAPFWIRRLAGVFSFPGCEEPICPT</sequence>
<evidence type="ECO:0000256" key="3">
    <source>
        <dbReference type="ARBA" id="ARBA00022801"/>
    </source>
</evidence>
<dbReference type="InterPro" id="IPR038765">
    <property type="entry name" value="Papain-like_cys_pep_sf"/>
</dbReference>
<dbReference type="InterPro" id="IPR000064">
    <property type="entry name" value="NLP_P60_dom"/>
</dbReference>
<gene>
    <name evidence="6" type="ORF">ENK01_03315</name>
</gene>
<evidence type="ECO:0000259" key="5">
    <source>
        <dbReference type="PROSITE" id="PS51935"/>
    </source>
</evidence>
<dbReference type="NCBIfam" id="TIGR02219">
    <property type="entry name" value="phage_NlpC_fam"/>
    <property type="match status" value="1"/>
</dbReference>
<dbReference type="EMBL" id="DROP01000223">
    <property type="protein sequence ID" value="HHI88960.1"/>
    <property type="molecule type" value="Genomic_DNA"/>
</dbReference>
<comment type="similarity">
    <text evidence="1">Belongs to the peptidase C40 family.</text>
</comment>
<dbReference type="Gene3D" id="3.90.1720.10">
    <property type="entry name" value="endopeptidase domain like (from Nostoc punctiforme)"/>
    <property type="match status" value="1"/>
</dbReference>
<evidence type="ECO:0000256" key="2">
    <source>
        <dbReference type="ARBA" id="ARBA00022670"/>
    </source>
</evidence>
<name>A0A7V5U1D6_9PROT</name>
<evidence type="ECO:0000256" key="4">
    <source>
        <dbReference type="ARBA" id="ARBA00022807"/>
    </source>
</evidence>
<feature type="domain" description="NlpC/P60" evidence="5">
    <location>
        <begin position="4"/>
        <end position="143"/>
    </location>
</feature>